<comment type="caution">
    <text evidence="2">The sequence shown here is derived from an EMBL/GenBank/DDBJ whole genome shotgun (WGS) entry which is preliminary data.</text>
</comment>
<organism evidence="2 3">
    <name type="scientific">Lasiodiplodia theobromae</name>
    <dbReference type="NCBI Taxonomy" id="45133"/>
    <lineage>
        <taxon>Eukaryota</taxon>
        <taxon>Fungi</taxon>
        <taxon>Dikarya</taxon>
        <taxon>Ascomycota</taxon>
        <taxon>Pezizomycotina</taxon>
        <taxon>Dothideomycetes</taxon>
        <taxon>Dothideomycetes incertae sedis</taxon>
        <taxon>Botryosphaeriales</taxon>
        <taxon>Botryosphaeriaceae</taxon>
        <taxon>Lasiodiplodia</taxon>
    </lineage>
</organism>
<sequence length="136" mass="15464">MDPLEKDVQQQTAPTPGDWHADPYWRGRRISPAQLLVHDIRLDEQSGGGYRQRHDAAPLLEIKEVMTSAFAAEVSQRGRDRLRGKLVDDAEGLLAKAGVSNRTELYRVKSLVAEYGWMAGLRSLRGEDDDRMCRWM</sequence>
<evidence type="ECO:0000313" key="2">
    <source>
        <dbReference type="EMBL" id="KAF9630079.1"/>
    </source>
</evidence>
<feature type="region of interest" description="Disordered" evidence="1">
    <location>
        <begin position="1"/>
        <end position="24"/>
    </location>
</feature>
<dbReference type="AlphaFoldDB" id="A0A8H7IR17"/>
<dbReference type="Proteomes" id="UP000627934">
    <property type="component" value="Unassembled WGS sequence"/>
</dbReference>
<gene>
    <name evidence="2" type="ORF">BFW01_g260</name>
</gene>
<accession>A0A8H7IR17</accession>
<proteinExistence type="predicted"/>
<name>A0A8H7IR17_9PEZI</name>
<reference evidence="2" key="1">
    <citation type="submission" date="2016-08" db="EMBL/GenBank/DDBJ databases">
        <authorList>
            <person name="Yan J."/>
        </authorList>
    </citation>
    <scope>NUCLEOTIDE SEQUENCE</scope>
    <source>
        <strain evidence="2">CSS-01s</strain>
    </source>
</reference>
<evidence type="ECO:0000256" key="1">
    <source>
        <dbReference type="SAM" id="MobiDB-lite"/>
    </source>
</evidence>
<evidence type="ECO:0000313" key="3">
    <source>
        <dbReference type="Proteomes" id="UP000627934"/>
    </source>
</evidence>
<dbReference type="EMBL" id="MDYX01000037">
    <property type="protein sequence ID" value="KAF9630079.1"/>
    <property type="molecule type" value="Genomic_DNA"/>
</dbReference>
<protein>
    <submittedName>
        <fullName evidence="2">Mg2+ transporter protein CorA-like/Zinc transport protein ZntB</fullName>
    </submittedName>
</protein>
<reference evidence="2" key="2">
    <citation type="journal article" date="2018" name="DNA Res.">
        <title>Comparative genome and transcriptome analyses reveal adaptations to opportunistic infections in woody plant degrading pathogens of Botryosphaeriaceae.</title>
        <authorList>
            <person name="Yan J.Y."/>
            <person name="Zhao W.S."/>
            <person name="Chen Z."/>
            <person name="Xing Q.K."/>
            <person name="Zhang W."/>
            <person name="Chethana K.W.T."/>
            <person name="Xue M.F."/>
            <person name="Xu J.P."/>
            <person name="Phillips A.J.L."/>
            <person name="Wang Y."/>
            <person name="Liu J.H."/>
            <person name="Liu M."/>
            <person name="Zhou Y."/>
            <person name="Jayawardena R.S."/>
            <person name="Manawasinghe I.S."/>
            <person name="Huang J.B."/>
            <person name="Qiao G.H."/>
            <person name="Fu C.Y."/>
            <person name="Guo F.F."/>
            <person name="Dissanayake A.J."/>
            <person name="Peng Y.L."/>
            <person name="Hyde K.D."/>
            <person name="Li X.H."/>
        </authorList>
    </citation>
    <scope>NUCLEOTIDE SEQUENCE</scope>
    <source>
        <strain evidence="2">CSS-01s</strain>
    </source>
</reference>